<reference evidence="3 4" key="1">
    <citation type="submission" date="2019-10" db="EMBL/GenBank/DDBJ databases">
        <title>Whole-genome sequence of the purple nonsulfur photosynthetic bacterium Rhodocyclus tenuis.</title>
        <authorList>
            <person name="Kyndt J.A."/>
            <person name="Meyer T.E."/>
        </authorList>
    </citation>
    <scope>NUCLEOTIDE SEQUENCE [LARGE SCALE GENOMIC DNA]</scope>
    <source>
        <strain evidence="3 4">DSM 110</strain>
    </source>
</reference>
<dbReference type="Proteomes" id="UP000480275">
    <property type="component" value="Unassembled WGS sequence"/>
</dbReference>
<dbReference type="InterPro" id="IPR050965">
    <property type="entry name" value="UPF0336/Enoyl-CoA_hydratase"/>
</dbReference>
<dbReference type="Gene3D" id="3.10.129.10">
    <property type="entry name" value="Hotdog Thioesterase"/>
    <property type="match status" value="1"/>
</dbReference>
<dbReference type="InterPro" id="IPR002539">
    <property type="entry name" value="MaoC-like_dom"/>
</dbReference>
<dbReference type="GO" id="GO:0019171">
    <property type="term" value="F:(3R)-hydroxyacyl-[acyl-carrier-protein] dehydratase activity"/>
    <property type="evidence" value="ECO:0007669"/>
    <property type="project" value="TreeGrafter"/>
</dbReference>
<organism evidence="3 4">
    <name type="scientific">Rhodocyclus tenuis</name>
    <name type="common">Rhodospirillum tenue</name>
    <dbReference type="NCBI Taxonomy" id="1066"/>
    <lineage>
        <taxon>Bacteria</taxon>
        <taxon>Pseudomonadati</taxon>
        <taxon>Pseudomonadota</taxon>
        <taxon>Betaproteobacteria</taxon>
        <taxon>Rhodocyclales</taxon>
        <taxon>Rhodocyclaceae</taxon>
        <taxon>Rhodocyclus</taxon>
    </lineage>
</organism>
<proteinExistence type="predicted"/>
<accession>A0A6L5K160</accession>
<keyword evidence="1" id="KW-0456">Lyase</keyword>
<dbReference type="EMBL" id="WIXJ01000012">
    <property type="protein sequence ID" value="MQY52590.1"/>
    <property type="molecule type" value="Genomic_DNA"/>
</dbReference>
<dbReference type="OrthoDB" id="9800237at2"/>
<evidence type="ECO:0000313" key="3">
    <source>
        <dbReference type="EMBL" id="MQY52590.1"/>
    </source>
</evidence>
<dbReference type="SUPFAM" id="SSF54637">
    <property type="entry name" value="Thioesterase/thiol ester dehydrase-isomerase"/>
    <property type="match status" value="1"/>
</dbReference>
<sequence>MSAALSHCVSRQEVCVNPQTGYPVESLEVGMSASLAKTVTEADIVLFAGVSTDINPLHLNEDYAATTPFGGRIAQGMLSAAFISAVLANRLPGPGSVYLAQSLRFKAPVRPGDTVTATVTVKEVLVGKRRCVLDTVCTVKGKVVIEGEATMLCVSAAAP</sequence>
<evidence type="ECO:0000313" key="4">
    <source>
        <dbReference type="Proteomes" id="UP000480275"/>
    </source>
</evidence>
<dbReference type="GO" id="GO:0006633">
    <property type="term" value="P:fatty acid biosynthetic process"/>
    <property type="evidence" value="ECO:0007669"/>
    <property type="project" value="TreeGrafter"/>
</dbReference>
<comment type="caution">
    <text evidence="3">The sequence shown here is derived from an EMBL/GenBank/DDBJ whole genome shotgun (WGS) entry which is preliminary data.</text>
</comment>
<dbReference type="Pfam" id="PF01575">
    <property type="entry name" value="MaoC_dehydratas"/>
    <property type="match status" value="1"/>
</dbReference>
<protein>
    <submittedName>
        <fullName evidence="3">(R)-hydratase</fullName>
    </submittedName>
</protein>
<dbReference type="PANTHER" id="PTHR43437:SF3">
    <property type="entry name" value="HYDROXYACYL-THIOESTER DEHYDRATASE TYPE 2, MITOCHONDRIAL"/>
    <property type="match status" value="1"/>
</dbReference>
<evidence type="ECO:0000259" key="2">
    <source>
        <dbReference type="Pfam" id="PF01575"/>
    </source>
</evidence>
<name>A0A6L5K160_RHOTE</name>
<dbReference type="AlphaFoldDB" id="A0A6L5K160"/>
<dbReference type="FunFam" id="3.10.129.10:FF:000042">
    <property type="entry name" value="MaoC domain protein dehydratase"/>
    <property type="match status" value="1"/>
</dbReference>
<dbReference type="InterPro" id="IPR029069">
    <property type="entry name" value="HotDog_dom_sf"/>
</dbReference>
<dbReference type="PANTHER" id="PTHR43437">
    <property type="entry name" value="HYDROXYACYL-THIOESTER DEHYDRATASE TYPE 2, MITOCHONDRIAL-RELATED"/>
    <property type="match status" value="1"/>
</dbReference>
<feature type="domain" description="MaoC-like" evidence="2">
    <location>
        <begin position="33"/>
        <end position="130"/>
    </location>
</feature>
<evidence type="ECO:0000256" key="1">
    <source>
        <dbReference type="ARBA" id="ARBA00023239"/>
    </source>
</evidence>
<gene>
    <name evidence="3" type="ORF">GHK24_12485</name>
</gene>
<dbReference type="CDD" id="cd03449">
    <property type="entry name" value="R_hydratase"/>
    <property type="match status" value="1"/>
</dbReference>